<evidence type="ECO:0000313" key="3">
    <source>
        <dbReference type="EMBL" id="OCF48547.1"/>
    </source>
</evidence>
<feature type="compositionally biased region" description="Polar residues" evidence="1">
    <location>
        <begin position="370"/>
        <end position="380"/>
    </location>
</feature>
<evidence type="ECO:0000313" key="5">
    <source>
        <dbReference type="Proteomes" id="UP000094020"/>
    </source>
</evidence>
<name>A0A1B9HZ31_9TREE</name>
<evidence type="ECO:0000313" key="4">
    <source>
        <dbReference type="EMBL" id="WWC73164.1"/>
    </source>
</evidence>
<dbReference type="OrthoDB" id="2564376at2759"/>
<feature type="compositionally biased region" description="Polar residues" evidence="1">
    <location>
        <begin position="227"/>
        <end position="240"/>
    </location>
</feature>
<organism evidence="3">
    <name type="scientific">Kwoniella pini CBS 10737</name>
    <dbReference type="NCBI Taxonomy" id="1296096"/>
    <lineage>
        <taxon>Eukaryota</taxon>
        <taxon>Fungi</taxon>
        <taxon>Dikarya</taxon>
        <taxon>Basidiomycota</taxon>
        <taxon>Agaricomycotina</taxon>
        <taxon>Tremellomycetes</taxon>
        <taxon>Tremellales</taxon>
        <taxon>Cryptococcaceae</taxon>
        <taxon>Kwoniella</taxon>
    </lineage>
</organism>
<reference evidence="3" key="3">
    <citation type="submission" date="2016-07" db="EMBL/GenBank/DDBJ databases">
        <title>Evolution of pathogenesis and genome organization in the Tremellales.</title>
        <authorList>
            <person name="Cuomo C."/>
            <person name="Litvintseva A."/>
            <person name="Heitman J."/>
            <person name="Chen Y."/>
            <person name="Sun S."/>
            <person name="Springer D."/>
            <person name="Dromer F."/>
            <person name="Young S."/>
            <person name="Zeng Q."/>
            <person name="Chapman S."/>
            <person name="Gujja S."/>
            <person name="Saif S."/>
            <person name="Birren B."/>
        </authorList>
    </citation>
    <scope>NUCLEOTIDE SEQUENCE</scope>
    <source>
        <strain evidence="3">CBS 10737</strain>
    </source>
</reference>
<accession>A0A1B9HZ31</accession>
<gene>
    <name evidence="3" type="ORF">I206_05326</name>
    <name evidence="4" type="ORF">I206_107130</name>
</gene>
<keyword evidence="2" id="KW-0812">Transmembrane</keyword>
<sequence>MYIPTTLYLSLRNSKNGLLTVGREVFYLIIQSLIILILGIMSVLSNKEDICSSSSSSIISPFSSDIEYHSKIMNNDLKCKEIIALSVFSFIQLIIVLLWLSLLFISIYKYRGYRKSNQKDAFDLIIHQFIKKNKNQVNFEHDSNEIDIEYNEFNSTPIENLNKNDSPISNYSDNINEIKYNSTLSNEFENNQNQIQNQNQNQKTNSSWRIPSLPIPEFKFNFQENFRNSTKSQNSTNTITPYEDKSFSNSKKPSNTLNNSINILPTLESTRNSIKSWKRGKEDLEDFKKDSKRIESWRISPIPLPDLNLISSLGLSFNNDNKSFKKENDDDDNRNSIKSQLSGLTLNEVRNSIQSIKSSSKQRDSIKSQFSYENSHSHSNNIRKKKESLEPIIPLPNTKLNGYRSTFQFKPELSLLENDNRNSMETLNNNNNNRDPRKIESWRISPIPLPNIQMSFENEQSTPSIPLPKKAIIHETKNKNWNLNLNDFQQEEEGGRDLLQLPYKSRKLEGIRNSAQSGFSLEHSRSSIRSQIGEIINNNNNYQEQEREREQDDNLSNFTDNDKLSYNSESRSYLGGARNTFGRDSTHHQHHHQHDENDYSWQDSYSSLGVIGVGQVGNFRKSTFQVNFDGTNSEENGKNDGIAVESESKFSIGNQSDEEEDKAN</sequence>
<feature type="region of interest" description="Disordered" evidence="1">
    <location>
        <begin position="227"/>
        <end position="260"/>
    </location>
</feature>
<proteinExistence type="predicted"/>
<keyword evidence="2" id="KW-1133">Transmembrane helix</keyword>
<dbReference type="AlphaFoldDB" id="A0A1B9HZ31"/>
<dbReference type="EMBL" id="CP144528">
    <property type="protein sequence ID" value="WWC73164.1"/>
    <property type="molecule type" value="Genomic_DNA"/>
</dbReference>
<protein>
    <submittedName>
        <fullName evidence="3">Uncharacterized protein</fullName>
    </submittedName>
</protein>
<dbReference type="RefSeq" id="XP_019009766.1">
    <property type="nucleotide sequence ID" value="XM_019157048.1"/>
</dbReference>
<feature type="compositionally biased region" description="Polar residues" evidence="1">
    <location>
        <begin position="247"/>
        <end position="260"/>
    </location>
</feature>
<dbReference type="Proteomes" id="UP000094020">
    <property type="component" value="Chromosome 10"/>
</dbReference>
<keyword evidence="5" id="KW-1185">Reference proteome</keyword>
<reference evidence="3" key="1">
    <citation type="submission" date="2013-07" db="EMBL/GenBank/DDBJ databases">
        <title>The Genome Sequence of Cryptococcus pinus CBS10737.</title>
        <authorList>
            <consortium name="The Broad Institute Genome Sequencing Platform"/>
            <person name="Cuomo C."/>
            <person name="Litvintseva A."/>
            <person name="Chen Y."/>
            <person name="Heitman J."/>
            <person name="Sun S."/>
            <person name="Springer D."/>
            <person name="Dromer F."/>
            <person name="Young S.K."/>
            <person name="Zeng Q."/>
            <person name="Gargeya S."/>
            <person name="Fitzgerald M."/>
            <person name="Abouelleil A."/>
            <person name="Alvarado L."/>
            <person name="Berlin A.M."/>
            <person name="Chapman S.B."/>
            <person name="Dewar J."/>
            <person name="Goldberg J."/>
            <person name="Griggs A."/>
            <person name="Gujja S."/>
            <person name="Hansen M."/>
            <person name="Howarth C."/>
            <person name="Imamovic A."/>
            <person name="Larimer J."/>
            <person name="McCowan C."/>
            <person name="Murphy C."/>
            <person name="Pearson M."/>
            <person name="Priest M."/>
            <person name="Roberts A."/>
            <person name="Saif S."/>
            <person name="Shea T."/>
            <person name="Sykes S."/>
            <person name="Wortman J."/>
            <person name="Nusbaum C."/>
            <person name="Birren B."/>
        </authorList>
    </citation>
    <scope>NUCLEOTIDE SEQUENCE [LARGE SCALE GENOMIC DNA]</scope>
    <source>
        <strain evidence="3">CBS 10737</strain>
    </source>
</reference>
<evidence type="ECO:0000256" key="1">
    <source>
        <dbReference type="SAM" id="MobiDB-lite"/>
    </source>
</evidence>
<feature type="region of interest" description="Disordered" evidence="1">
    <location>
        <begin position="540"/>
        <end position="599"/>
    </location>
</feature>
<evidence type="ECO:0000256" key="2">
    <source>
        <dbReference type="SAM" id="Phobius"/>
    </source>
</evidence>
<dbReference type="EMBL" id="KI894013">
    <property type="protein sequence ID" value="OCF48547.1"/>
    <property type="molecule type" value="Genomic_DNA"/>
</dbReference>
<feature type="transmembrane region" description="Helical" evidence="2">
    <location>
        <begin position="25"/>
        <end position="44"/>
    </location>
</feature>
<feature type="compositionally biased region" description="Polar residues" evidence="1">
    <location>
        <begin position="555"/>
        <end position="571"/>
    </location>
</feature>
<feature type="region of interest" description="Disordered" evidence="1">
    <location>
        <begin position="355"/>
        <end position="395"/>
    </location>
</feature>
<dbReference type="GeneID" id="30173695"/>
<feature type="transmembrane region" description="Helical" evidence="2">
    <location>
        <begin position="82"/>
        <end position="108"/>
    </location>
</feature>
<feature type="region of interest" description="Disordered" evidence="1">
    <location>
        <begin position="629"/>
        <end position="664"/>
    </location>
</feature>
<dbReference type="KEGG" id="kpin:30173695"/>
<reference evidence="4" key="4">
    <citation type="submission" date="2024-02" db="EMBL/GenBank/DDBJ databases">
        <title>Comparative genomics of Cryptococcus and Kwoniella reveals pathogenesis evolution and contrasting modes of karyotype evolution via chromosome fusion or intercentromeric recombination.</title>
        <authorList>
            <person name="Coelho M.A."/>
            <person name="David-Palma M."/>
            <person name="Shea T."/>
            <person name="Bowers K."/>
            <person name="McGinley-Smith S."/>
            <person name="Mohammad A.W."/>
            <person name="Gnirke A."/>
            <person name="Yurkov A.M."/>
            <person name="Nowrousian M."/>
            <person name="Sun S."/>
            <person name="Cuomo C.A."/>
            <person name="Heitman J."/>
        </authorList>
    </citation>
    <scope>NUCLEOTIDE SEQUENCE</scope>
    <source>
        <strain evidence="4">CBS 10737</strain>
    </source>
</reference>
<keyword evidence="2" id="KW-0472">Membrane</keyword>
<reference evidence="4" key="2">
    <citation type="submission" date="2013-07" db="EMBL/GenBank/DDBJ databases">
        <authorList>
            <consortium name="The Broad Institute Genome Sequencing Platform"/>
            <person name="Cuomo C."/>
            <person name="Litvintseva A."/>
            <person name="Chen Y."/>
            <person name="Heitman J."/>
            <person name="Sun S."/>
            <person name="Springer D."/>
            <person name="Dromer F."/>
            <person name="Young S.K."/>
            <person name="Zeng Q."/>
            <person name="Gargeya S."/>
            <person name="Fitzgerald M."/>
            <person name="Abouelleil A."/>
            <person name="Alvarado L."/>
            <person name="Berlin A.M."/>
            <person name="Chapman S.B."/>
            <person name="Dewar J."/>
            <person name="Goldberg J."/>
            <person name="Griggs A."/>
            <person name="Gujja S."/>
            <person name="Hansen M."/>
            <person name="Howarth C."/>
            <person name="Imamovic A."/>
            <person name="Larimer J."/>
            <person name="McCowan C."/>
            <person name="Murphy C."/>
            <person name="Pearson M."/>
            <person name="Priest M."/>
            <person name="Roberts A."/>
            <person name="Saif S."/>
            <person name="Shea T."/>
            <person name="Sykes S."/>
            <person name="Wortman J."/>
            <person name="Nusbaum C."/>
            <person name="Birren B."/>
        </authorList>
    </citation>
    <scope>NUCLEOTIDE SEQUENCE</scope>
    <source>
        <strain evidence="4">CBS 10737</strain>
    </source>
</reference>